<name>A0ACC0WLK8_9STRA</name>
<evidence type="ECO:0000313" key="1">
    <source>
        <dbReference type="EMBL" id="KAI9919734.1"/>
    </source>
</evidence>
<evidence type="ECO:0000313" key="2">
    <source>
        <dbReference type="Proteomes" id="UP001163321"/>
    </source>
</evidence>
<keyword evidence="2" id="KW-1185">Reference proteome</keyword>
<dbReference type="Proteomes" id="UP001163321">
    <property type="component" value="Chromosome 11"/>
</dbReference>
<protein>
    <submittedName>
        <fullName evidence="1">Uncharacterized protein</fullName>
    </submittedName>
</protein>
<gene>
    <name evidence="1" type="ORF">PsorP6_017475</name>
</gene>
<accession>A0ACC0WLK8</accession>
<reference evidence="1 2" key="1">
    <citation type="journal article" date="2022" name="bioRxiv">
        <title>The genome of the oomycete Peronosclerospora sorghi, a cosmopolitan pathogen of maize and sorghum, is inflated with dispersed pseudogenes.</title>
        <authorList>
            <person name="Fletcher K."/>
            <person name="Martin F."/>
            <person name="Isakeit T."/>
            <person name="Cavanaugh K."/>
            <person name="Magill C."/>
            <person name="Michelmore R."/>
        </authorList>
    </citation>
    <scope>NUCLEOTIDE SEQUENCE [LARGE SCALE GENOMIC DNA]</scope>
    <source>
        <strain evidence="1">P6</strain>
    </source>
</reference>
<dbReference type="EMBL" id="CM047590">
    <property type="protein sequence ID" value="KAI9919734.1"/>
    <property type="molecule type" value="Genomic_DNA"/>
</dbReference>
<comment type="caution">
    <text evidence="1">The sequence shown here is derived from an EMBL/GenBank/DDBJ whole genome shotgun (WGS) entry which is preliminary data.</text>
</comment>
<sequence length="62" mass="7141">MLNITQDADRCIPMKLAWLFQVLRKHRKGHTDVCKSSVGHIEECTYQLPVSRLVIESCMPIT</sequence>
<proteinExistence type="predicted"/>
<organism evidence="1 2">
    <name type="scientific">Peronosclerospora sorghi</name>
    <dbReference type="NCBI Taxonomy" id="230839"/>
    <lineage>
        <taxon>Eukaryota</taxon>
        <taxon>Sar</taxon>
        <taxon>Stramenopiles</taxon>
        <taxon>Oomycota</taxon>
        <taxon>Peronosporomycetes</taxon>
        <taxon>Peronosporales</taxon>
        <taxon>Peronosporaceae</taxon>
        <taxon>Peronosclerospora</taxon>
    </lineage>
</organism>